<dbReference type="InterPro" id="IPR036390">
    <property type="entry name" value="WH_DNA-bd_sf"/>
</dbReference>
<evidence type="ECO:0000313" key="2">
    <source>
        <dbReference type="EMBL" id="QLC51269.1"/>
    </source>
</evidence>
<gene>
    <name evidence="2" type="ORF">HWN40_06925</name>
</gene>
<dbReference type="InterPro" id="IPR038723">
    <property type="entry name" value="ArnR1-like_HTH"/>
</dbReference>
<protein>
    <recommendedName>
        <fullName evidence="1">ArnR1-like winged helix-turn-helix domain-containing protein</fullName>
    </recommendedName>
</protein>
<dbReference type="KEGG" id="mzi:HWN40_06925"/>
<accession>A0A7D5ID42</accession>
<dbReference type="Gene3D" id="1.10.10.10">
    <property type="entry name" value="Winged helix-like DNA-binding domain superfamily/Winged helix DNA-binding domain"/>
    <property type="match status" value="1"/>
</dbReference>
<name>A0A7D5ID42_9EURY</name>
<proteinExistence type="predicted"/>
<feature type="domain" description="ArnR1-like winged helix-turn-helix" evidence="1">
    <location>
        <begin position="3"/>
        <end position="72"/>
    </location>
</feature>
<organism evidence="2 3">
    <name type="scientific">Methanolobus zinderi</name>
    <dbReference type="NCBI Taxonomy" id="536044"/>
    <lineage>
        <taxon>Archaea</taxon>
        <taxon>Methanobacteriati</taxon>
        <taxon>Methanobacteriota</taxon>
        <taxon>Stenosarchaea group</taxon>
        <taxon>Methanomicrobia</taxon>
        <taxon>Methanosarcinales</taxon>
        <taxon>Methanosarcinaceae</taxon>
        <taxon>Methanolobus</taxon>
    </lineage>
</organism>
<dbReference type="SUPFAM" id="SSF46785">
    <property type="entry name" value="Winged helix' DNA-binding domain"/>
    <property type="match status" value="1"/>
</dbReference>
<dbReference type="Pfam" id="PF14947">
    <property type="entry name" value="HTH_45"/>
    <property type="match status" value="1"/>
</dbReference>
<dbReference type="Proteomes" id="UP000509594">
    <property type="component" value="Chromosome"/>
</dbReference>
<sequence>MIRRSRLDITIEILNIAMHGAKKTQIVYGANINSTIANGYISMLKEKELIEQRDRIFRTTDKGREYKEIASELQLR</sequence>
<keyword evidence="3" id="KW-1185">Reference proteome</keyword>
<dbReference type="InterPro" id="IPR036388">
    <property type="entry name" value="WH-like_DNA-bd_sf"/>
</dbReference>
<dbReference type="EMBL" id="CP058215">
    <property type="protein sequence ID" value="QLC51269.1"/>
    <property type="molecule type" value="Genomic_DNA"/>
</dbReference>
<reference evidence="2 3" key="1">
    <citation type="submission" date="2020-06" db="EMBL/GenBank/DDBJ databases">
        <title>Methanolobus halotolerans sp. nov., isolated from a saline lake Tus in Siberia.</title>
        <authorList>
            <person name="Shen Y."/>
            <person name="Chen S.-C."/>
            <person name="Lai M.-C."/>
            <person name="Huang H.-H."/>
            <person name="Chiu H.-H."/>
            <person name="Tang S.-L."/>
            <person name="Rogozin D.Y."/>
            <person name="Degermendzhy A.G."/>
        </authorList>
    </citation>
    <scope>NUCLEOTIDE SEQUENCE [LARGE SCALE GENOMIC DNA]</scope>
    <source>
        <strain evidence="2 3">DSM 21339</strain>
    </source>
</reference>
<dbReference type="AlphaFoldDB" id="A0A7D5ID42"/>
<evidence type="ECO:0000259" key="1">
    <source>
        <dbReference type="Pfam" id="PF14947"/>
    </source>
</evidence>
<dbReference type="OrthoDB" id="140255at2157"/>
<evidence type="ECO:0000313" key="3">
    <source>
        <dbReference type="Proteomes" id="UP000509594"/>
    </source>
</evidence>